<evidence type="ECO:0000313" key="3">
    <source>
        <dbReference type="Proteomes" id="UP001419910"/>
    </source>
</evidence>
<reference evidence="2 3" key="1">
    <citation type="submission" date="2024-05" db="EMBL/GenBank/DDBJ databases">
        <authorList>
            <person name="Liu Q."/>
            <person name="Xin Y.-H."/>
        </authorList>
    </citation>
    <scope>NUCLEOTIDE SEQUENCE [LARGE SCALE GENOMIC DNA]</scope>
    <source>
        <strain evidence="2 3">CGMCC 1.10181</strain>
    </source>
</reference>
<dbReference type="Gene3D" id="2.30.110.10">
    <property type="entry name" value="Electron Transport, Fmn-binding Protein, Chain A"/>
    <property type="match status" value="1"/>
</dbReference>
<sequence>MDRHETNQAEQLPGDAGQPPVPPPASPFLRFGDADIVDLIGDYPLAWLCPAKGGDAGLPSLLPLLPEIDADGRLVGLIGHMAKRNPLYAALSGDPAALVLFTGPQAYVSPGLVTDPAWAPTWNYAQLRIAGTVAFDPERGHEALAMLVEAMDRHAGSGWTVAMMGERYAPMEQAIIAFHIAVTRIEGKFKLGQDESPERLREIVAGHPDPALVAWMERFNPGRF</sequence>
<evidence type="ECO:0000256" key="1">
    <source>
        <dbReference type="SAM" id="MobiDB-lite"/>
    </source>
</evidence>
<dbReference type="Proteomes" id="UP001419910">
    <property type="component" value="Unassembled WGS sequence"/>
</dbReference>
<keyword evidence="3" id="KW-1185">Reference proteome</keyword>
<dbReference type="RefSeq" id="WP_343890157.1">
    <property type="nucleotide sequence ID" value="NZ_BAAAEH010000029.1"/>
</dbReference>
<evidence type="ECO:0000313" key="2">
    <source>
        <dbReference type="EMBL" id="MEN2792089.1"/>
    </source>
</evidence>
<dbReference type="PANTHER" id="PTHR35802">
    <property type="entry name" value="PROTEASE SYNTHASE AND SPORULATION PROTEIN PAI 2"/>
    <property type="match status" value="1"/>
</dbReference>
<dbReference type="PANTHER" id="PTHR35802:SF1">
    <property type="entry name" value="PROTEASE SYNTHASE AND SPORULATION PROTEIN PAI 2"/>
    <property type="match status" value="1"/>
</dbReference>
<comment type="caution">
    <text evidence="2">The sequence shown here is derived from an EMBL/GenBank/DDBJ whole genome shotgun (WGS) entry which is preliminary data.</text>
</comment>
<protein>
    <submittedName>
        <fullName evidence="2">FMN-binding negative transcriptional regulator</fullName>
    </submittedName>
</protein>
<accession>A0ABU9Y8G7</accession>
<proteinExistence type="predicted"/>
<organism evidence="2 3">
    <name type="scientific">Sphingomonas oligophenolica</name>
    <dbReference type="NCBI Taxonomy" id="301154"/>
    <lineage>
        <taxon>Bacteria</taxon>
        <taxon>Pseudomonadati</taxon>
        <taxon>Pseudomonadota</taxon>
        <taxon>Alphaproteobacteria</taxon>
        <taxon>Sphingomonadales</taxon>
        <taxon>Sphingomonadaceae</taxon>
        <taxon>Sphingomonas</taxon>
    </lineage>
</organism>
<dbReference type="SUPFAM" id="SSF50475">
    <property type="entry name" value="FMN-binding split barrel"/>
    <property type="match status" value="1"/>
</dbReference>
<name>A0ABU9Y8G7_9SPHN</name>
<dbReference type="Pfam" id="PF04299">
    <property type="entry name" value="FMN_bind_2"/>
    <property type="match status" value="1"/>
</dbReference>
<dbReference type="InterPro" id="IPR012349">
    <property type="entry name" value="Split_barrel_FMN-bd"/>
</dbReference>
<dbReference type="EMBL" id="JBDIME010000023">
    <property type="protein sequence ID" value="MEN2792089.1"/>
    <property type="molecule type" value="Genomic_DNA"/>
</dbReference>
<gene>
    <name evidence="2" type="ORF">ABC974_20840</name>
</gene>
<feature type="region of interest" description="Disordered" evidence="1">
    <location>
        <begin position="1"/>
        <end position="25"/>
    </location>
</feature>
<dbReference type="InterPro" id="IPR007396">
    <property type="entry name" value="TR_PAI2-type"/>
</dbReference>